<protein>
    <submittedName>
        <fullName evidence="1">Uncharacterized protein</fullName>
    </submittedName>
</protein>
<evidence type="ECO:0000313" key="2">
    <source>
        <dbReference type="Proteomes" id="UP000632766"/>
    </source>
</evidence>
<dbReference type="AlphaFoldDB" id="A0A8J7L6Z9"/>
<dbReference type="EMBL" id="JAECZC010000006">
    <property type="protein sequence ID" value="MBH8561595.1"/>
    <property type="molecule type" value="Genomic_DNA"/>
</dbReference>
<name>A0A8J7L6Z9_9NOST</name>
<proteinExistence type="predicted"/>
<sequence length="67" mass="7420">MALILLNIIRSAEGVTGEPNEPITVIRTVVQDPWTTETAEGSFIDVLEGIIRESILKVIDDIQDEIE</sequence>
<dbReference type="Proteomes" id="UP000632766">
    <property type="component" value="Unassembled WGS sequence"/>
</dbReference>
<accession>A0A8J7L6Z9</accession>
<keyword evidence="2" id="KW-1185">Reference proteome</keyword>
<reference evidence="1 2" key="1">
    <citation type="journal article" date="2021" name="Int. J. Syst. Evol. Microbiol.">
        <title>Amazonocrinis nigriterrae gen. nov., sp. nov., Atlanticothrix silvestris gen. nov., sp. nov. and Dendronalium phyllosphericum gen. nov., sp. nov., nostocacean cyanobacteria from Brazilian environments.</title>
        <authorList>
            <person name="Alvarenga D.O."/>
            <person name="Andreote A.P.D."/>
            <person name="Branco L.H.Z."/>
            <person name="Delbaje E."/>
            <person name="Cruz R.B."/>
            <person name="Varani A.M."/>
            <person name="Fiore M.F."/>
        </authorList>
    </citation>
    <scope>NUCLEOTIDE SEQUENCE [LARGE SCALE GENOMIC DNA]</scope>
    <source>
        <strain evidence="1 2">CENA67</strain>
    </source>
</reference>
<comment type="caution">
    <text evidence="1">The sequence shown here is derived from an EMBL/GenBank/DDBJ whole genome shotgun (WGS) entry which is preliminary data.</text>
</comment>
<organism evidence="1 2">
    <name type="scientific">Amazonocrinis nigriterrae CENA67</name>
    <dbReference type="NCBI Taxonomy" id="2794033"/>
    <lineage>
        <taxon>Bacteria</taxon>
        <taxon>Bacillati</taxon>
        <taxon>Cyanobacteriota</taxon>
        <taxon>Cyanophyceae</taxon>
        <taxon>Nostocales</taxon>
        <taxon>Nostocaceae</taxon>
        <taxon>Amazonocrinis</taxon>
        <taxon>Amazonocrinis nigriterrae</taxon>
    </lineage>
</organism>
<evidence type="ECO:0000313" key="1">
    <source>
        <dbReference type="EMBL" id="MBH8561595.1"/>
    </source>
</evidence>
<dbReference type="RefSeq" id="WP_198123604.1">
    <property type="nucleotide sequence ID" value="NZ_JAECZC010000006.1"/>
</dbReference>
<gene>
    <name evidence="1" type="ORF">I8748_05280</name>
</gene>